<proteinExistence type="predicted"/>
<comment type="caution">
    <text evidence="2">The sequence shown here is derived from an EMBL/GenBank/DDBJ whole genome shotgun (WGS) entry which is preliminary data.</text>
</comment>
<name>A0A2G5SMJ4_9PELO</name>
<sequence length="185" mass="19853">MASSSNQTPKKTRPVAVVAPTRRQIEQPRPITPPPIQQNVFVVQEPQFGEREEMMGAGGWLEPVGPPMIPEAVNPVALPMIEPQAPMVQGLMVIPPPAIVIQFGAPAPAFPAQHFLGPVPMQEAPGNHLIPPPMGQFDGAAHHLGPRQFFPGQALHPQLQFHPVFQAPPPVLGPNPMHPGVAMSK</sequence>
<feature type="region of interest" description="Disordered" evidence="1">
    <location>
        <begin position="1"/>
        <end position="35"/>
    </location>
</feature>
<accession>A0A2G5SMJ4</accession>
<gene>
    <name evidence="2" type="primary">Cnig_chr_X.g22852</name>
    <name evidence="3" type="synonym">Cnig_chr_X.g22855</name>
    <name evidence="2" type="ORF">B9Z55_022852</name>
    <name evidence="3" type="ORF">B9Z55_022855</name>
</gene>
<evidence type="ECO:0000313" key="3">
    <source>
        <dbReference type="EMBL" id="PIC16156.1"/>
    </source>
</evidence>
<dbReference type="AlphaFoldDB" id="A0A2G5SMJ4"/>
<evidence type="ECO:0000313" key="2">
    <source>
        <dbReference type="EMBL" id="PIC16152.1"/>
    </source>
</evidence>
<protein>
    <submittedName>
        <fullName evidence="2">Uncharacterized protein</fullName>
    </submittedName>
</protein>
<dbReference type="EMBL" id="PDUG01000006">
    <property type="protein sequence ID" value="PIC16156.1"/>
    <property type="molecule type" value="Genomic_DNA"/>
</dbReference>
<organism evidence="2 4">
    <name type="scientific">Caenorhabditis nigoni</name>
    <dbReference type="NCBI Taxonomy" id="1611254"/>
    <lineage>
        <taxon>Eukaryota</taxon>
        <taxon>Metazoa</taxon>
        <taxon>Ecdysozoa</taxon>
        <taxon>Nematoda</taxon>
        <taxon>Chromadorea</taxon>
        <taxon>Rhabditida</taxon>
        <taxon>Rhabditina</taxon>
        <taxon>Rhabditomorpha</taxon>
        <taxon>Rhabditoidea</taxon>
        <taxon>Rhabditidae</taxon>
        <taxon>Peloderinae</taxon>
        <taxon>Caenorhabditis</taxon>
    </lineage>
</organism>
<dbReference type="EMBL" id="PDUG01000006">
    <property type="protein sequence ID" value="PIC16152.1"/>
    <property type="molecule type" value="Genomic_DNA"/>
</dbReference>
<dbReference type="OrthoDB" id="5897153at2759"/>
<reference evidence="2" key="2">
    <citation type="journal article" date="2018" name="Science">
        <title>Rapid genome shrinkage in a self-fertile nematode reveals sperm competition proteins.</title>
        <authorList>
            <person name="Yin D."/>
            <person name="Schwarz E.M."/>
            <person name="Thomas C.G."/>
            <person name="Felde R.L."/>
            <person name="Korf I.F."/>
            <person name="Cutter A.D."/>
            <person name="Schartner C.M."/>
            <person name="Ralston E.J."/>
            <person name="Meyer B.J."/>
            <person name="Haag E.S."/>
        </authorList>
    </citation>
    <scope>NUCLEOTIDE SEQUENCE</scope>
    <source>
        <strain evidence="2">JU1422</strain>
    </source>
</reference>
<dbReference type="Proteomes" id="UP000230233">
    <property type="component" value="Chromosome X"/>
</dbReference>
<evidence type="ECO:0000313" key="4">
    <source>
        <dbReference type="Proteomes" id="UP000230233"/>
    </source>
</evidence>
<evidence type="ECO:0000256" key="1">
    <source>
        <dbReference type="SAM" id="MobiDB-lite"/>
    </source>
</evidence>
<keyword evidence="4" id="KW-1185">Reference proteome</keyword>
<reference evidence="4" key="1">
    <citation type="submission" date="2017-10" db="EMBL/GenBank/DDBJ databases">
        <title>Rapid genome shrinkage in a self-fertile nematode reveals novel sperm competition proteins.</title>
        <authorList>
            <person name="Yin D."/>
            <person name="Schwarz E.M."/>
            <person name="Thomas C.G."/>
            <person name="Felde R.L."/>
            <person name="Korf I.F."/>
            <person name="Cutter A.D."/>
            <person name="Schartner C.M."/>
            <person name="Ralston E.J."/>
            <person name="Meyer B.J."/>
            <person name="Haag E.S."/>
        </authorList>
    </citation>
    <scope>NUCLEOTIDE SEQUENCE [LARGE SCALE GENOMIC DNA]</scope>
    <source>
        <strain evidence="4">JU1422</strain>
    </source>
</reference>